<keyword evidence="3" id="KW-0106">Calcium</keyword>
<comment type="subunit">
    <text evidence="2">Monomer.</text>
</comment>
<gene>
    <name evidence="7" type="ORF">CLV25_11267</name>
</gene>
<dbReference type="Gene3D" id="1.20.1050.60">
    <property type="entry name" value="alpha-1,2-mannosidase"/>
    <property type="match status" value="1"/>
</dbReference>
<keyword evidence="4" id="KW-0732">Signal</keyword>
<proteinExistence type="predicted"/>
<evidence type="ECO:0000259" key="6">
    <source>
        <dbReference type="Pfam" id="PF17678"/>
    </source>
</evidence>
<dbReference type="Pfam" id="PF07971">
    <property type="entry name" value="Glyco_hydro_92"/>
    <property type="match status" value="1"/>
</dbReference>
<feature type="chain" id="PRO_5020266501" evidence="4">
    <location>
        <begin position="24"/>
        <end position="778"/>
    </location>
</feature>
<feature type="domain" description="Glycosyl hydrolase family 92 N-terminal" evidence="6">
    <location>
        <begin position="29"/>
        <end position="287"/>
    </location>
</feature>
<dbReference type="Gene3D" id="3.30.2080.10">
    <property type="entry name" value="GH92 mannosidase domain"/>
    <property type="match status" value="1"/>
</dbReference>
<dbReference type="GO" id="GO:0005829">
    <property type="term" value="C:cytosol"/>
    <property type="evidence" value="ECO:0007669"/>
    <property type="project" value="TreeGrafter"/>
</dbReference>
<protein>
    <submittedName>
        <fullName evidence="7">Putative alpha-1,2-mannosidase</fullName>
    </submittedName>
</protein>
<dbReference type="OrthoDB" id="9762711at2"/>
<evidence type="ECO:0000259" key="5">
    <source>
        <dbReference type="Pfam" id="PF07971"/>
    </source>
</evidence>
<evidence type="ECO:0000313" key="7">
    <source>
        <dbReference type="EMBL" id="TCN64740.1"/>
    </source>
</evidence>
<dbReference type="Pfam" id="PF17678">
    <property type="entry name" value="Glyco_hydro_92N"/>
    <property type="match status" value="1"/>
</dbReference>
<evidence type="ECO:0000313" key="8">
    <source>
        <dbReference type="Proteomes" id="UP000294830"/>
    </source>
</evidence>
<comment type="caution">
    <text evidence="7">The sequence shown here is derived from an EMBL/GenBank/DDBJ whole genome shotgun (WGS) entry which is preliminary data.</text>
</comment>
<evidence type="ECO:0000256" key="3">
    <source>
        <dbReference type="ARBA" id="ARBA00022837"/>
    </source>
</evidence>
<dbReference type="RefSeq" id="WP_131839881.1">
    <property type="nucleotide sequence ID" value="NZ_SLWB01000012.1"/>
</dbReference>
<sequence length="778" mass="87551">MKPILRKLFLLAVASAFGGLAMGQNLSSYVNPFIGTKSMGHTFPGACVPHGIVQLSPDTDTIPHNVNGAYQKDVYKYCAGYQYDDKTIVGFSHTHLSGTGHSDLGDILIMPFTGQPKMNPGEAGKPRSGYRSAFSHTNEQARPGYYCVLLDDYGIKAELTATERVGVHKYTFPKGESQKMILDLIHGIYGYDGKVLWANVRVENDTLLTGYRITNGWARTNYTYFAISFSKPIVSYTHVDREKQKYSGFWRKFRSKDNFPEMGGRKIVACFDFGESTTPLEVKVALSAVGTAGAVNNLKVEAAAKSFDALAAEATQKWDKELSVVEAKGNSDQLVMLYTSLYHTLINPSVYMDVDGRYRGIDHEIHQADGFTNYTVFSVWDTYRALHPLFNLINRDRNKDMVASMLAHYQQSVHGALPVWSHMGNENWCMIGYHGVSVVADALVKGLVNDQPLALKAMNSSANIPYYDGIDDYRRLGYVPFDKSGSGSSITLEYAYDDWTIYRSALLMGNDSLAKVFRNRAMSYKNVFDPSLGFARGRMSDGSWKKDFSLLSTHGEGFIEGNSWNYSFYVPHDVRGLMQQMGGDRIFVQRLDSLFSMHLPDEFFAHTEDVTREGLLGCYVHGNEPSHHVAYLYSWSSQPWKTQYWVREIMNRMYRNTIDGLCGNDDCGQMSAWYVFSAMGFYPVCPGSNQYIIGAPYLPYMKVKVGEGKFIEIRAPKVSDANRYIRSVMLNGKPYAKAYFTYDDLKDGAVIDFEMASKPNKKRVFGANERPYSLSEEK</sequence>
<dbReference type="Proteomes" id="UP000294830">
    <property type="component" value="Unassembled WGS sequence"/>
</dbReference>
<dbReference type="NCBIfam" id="TIGR01180">
    <property type="entry name" value="aman2_put"/>
    <property type="match status" value="1"/>
</dbReference>
<reference evidence="7 8" key="1">
    <citation type="submission" date="2019-03" db="EMBL/GenBank/DDBJ databases">
        <title>Genomic Encyclopedia of Archaeal and Bacterial Type Strains, Phase II (KMG-II): from individual species to whole genera.</title>
        <authorList>
            <person name="Goeker M."/>
        </authorList>
    </citation>
    <scope>NUCLEOTIDE SEQUENCE [LARGE SCALE GENOMIC DNA]</scope>
    <source>
        <strain evidence="7 8">RL-C</strain>
    </source>
</reference>
<accession>A0A4V2RNR8</accession>
<dbReference type="InterPro" id="IPR012939">
    <property type="entry name" value="Glyco_hydro_92"/>
</dbReference>
<dbReference type="Gene3D" id="1.20.1610.10">
    <property type="entry name" value="alpha-1,2-mannosidases domains"/>
    <property type="match status" value="1"/>
</dbReference>
<feature type="domain" description="Glycosyl hydrolase family 92" evidence="5">
    <location>
        <begin position="294"/>
        <end position="756"/>
    </location>
</feature>
<dbReference type="GO" id="GO:0030246">
    <property type="term" value="F:carbohydrate binding"/>
    <property type="evidence" value="ECO:0007669"/>
    <property type="project" value="InterPro"/>
</dbReference>
<dbReference type="SUPFAM" id="SSF48208">
    <property type="entry name" value="Six-hairpin glycosidases"/>
    <property type="match status" value="1"/>
</dbReference>
<dbReference type="GO" id="GO:0006516">
    <property type="term" value="P:glycoprotein catabolic process"/>
    <property type="evidence" value="ECO:0007669"/>
    <property type="project" value="TreeGrafter"/>
</dbReference>
<name>A0A4V2RNR8_9BACT</name>
<dbReference type="AlphaFoldDB" id="A0A4V2RNR8"/>
<dbReference type="GO" id="GO:0000224">
    <property type="term" value="F:peptide-N4-(N-acetyl-beta-glucosaminyl)asparagine amidase activity"/>
    <property type="evidence" value="ECO:0007669"/>
    <property type="project" value="TreeGrafter"/>
</dbReference>
<dbReference type="FunFam" id="3.30.2080.10:FF:000001">
    <property type="entry name" value="Alpha-1,2-mannosidase subfamily"/>
    <property type="match status" value="1"/>
</dbReference>
<evidence type="ECO:0000256" key="2">
    <source>
        <dbReference type="ARBA" id="ARBA00011245"/>
    </source>
</evidence>
<dbReference type="InterPro" id="IPR008928">
    <property type="entry name" value="6-hairpin_glycosidase_sf"/>
</dbReference>
<feature type="signal peptide" evidence="4">
    <location>
        <begin position="1"/>
        <end position="23"/>
    </location>
</feature>
<keyword evidence="8" id="KW-1185">Reference proteome</keyword>
<dbReference type="EMBL" id="SLWB01000012">
    <property type="protein sequence ID" value="TCN64740.1"/>
    <property type="molecule type" value="Genomic_DNA"/>
</dbReference>
<dbReference type="Gene3D" id="2.70.98.10">
    <property type="match status" value="1"/>
</dbReference>
<dbReference type="PANTHER" id="PTHR12143">
    <property type="entry name" value="PEPTIDE N-GLYCANASE PNGASE -RELATED"/>
    <property type="match status" value="1"/>
</dbReference>
<dbReference type="PANTHER" id="PTHR12143:SF39">
    <property type="entry name" value="SECRETED PROTEIN"/>
    <property type="match status" value="1"/>
</dbReference>
<dbReference type="GO" id="GO:0005975">
    <property type="term" value="P:carbohydrate metabolic process"/>
    <property type="evidence" value="ECO:0007669"/>
    <property type="project" value="InterPro"/>
</dbReference>
<dbReference type="InterPro" id="IPR005887">
    <property type="entry name" value="GH92_a_mannosidase_put"/>
</dbReference>
<evidence type="ECO:0000256" key="4">
    <source>
        <dbReference type="SAM" id="SignalP"/>
    </source>
</evidence>
<evidence type="ECO:0000256" key="1">
    <source>
        <dbReference type="ARBA" id="ARBA00001913"/>
    </source>
</evidence>
<dbReference type="InterPro" id="IPR014718">
    <property type="entry name" value="GH-type_carb-bd"/>
</dbReference>
<dbReference type="InterPro" id="IPR041371">
    <property type="entry name" value="GH92_N"/>
</dbReference>
<dbReference type="InterPro" id="IPR050883">
    <property type="entry name" value="PNGase"/>
</dbReference>
<organism evidence="7 8">
    <name type="scientific">Acetobacteroides hydrogenigenes</name>
    <dbReference type="NCBI Taxonomy" id="979970"/>
    <lineage>
        <taxon>Bacteria</taxon>
        <taxon>Pseudomonadati</taxon>
        <taxon>Bacteroidota</taxon>
        <taxon>Bacteroidia</taxon>
        <taxon>Bacteroidales</taxon>
        <taxon>Rikenellaceae</taxon>
        <taxon>Acetobacteroides</taxon>
    </lineage>
</organism>
<comment type="cofactor">
    <cofactor evidence="1">
        <name>Ca(2+)</name>
        <dbReference type="ChEBI" id="CHEBI:29108"/>
    </cofactor>
</comment>
<dbReference type="FunFam" id="1.20.1050.60:FF:000001">
    <property type="entry name" value="Putative alpha-1,2-mannosidase"/>
    <property type="match status" value="1"/>
</dbReference>